<reference evidence="1 2" key="1">
    <citation type="submission" date="2009-01" db="EMBL/GenBank/DDBJ databases">
        <authorList>
            <person name="Qin X."/>
            <person name="Bachman B."/>
            <person name="Battles P."/>
            <person name="Bell A."/>
            <person name="Bess C."/>
            <person name="Bickham C."/>
            <person name="Chaboub L."/>
            <person name="Chen D."/>
            <person name="Coyle M."/>
            <person name="Deiros D.R."/>
            <person name="Dinh H."/>
            <person name="Forbes L."/>
            <person name="Fowler G."/>
            <person name="Francisco L."/>
            <person name="Fu Q."/>
            <person name="Gubbala S."/>
            <person name="Hale W."/>
            <person name="Han Y."/>
            <person name="Hemphill L."/>
            <person name="Highlander S.K."/>
            <person name="Hirani K."/>
            <person name="Hogues M."/>
            <person name="Jackson L."/>
            <person name="Jakkamsetti A."/>
            <person name="Javaid M."/>
            <person name="Jiang H."/>
            <person name="Korchina V."/>
            <person name="Kovar C."/>
            <person name="Lara F."/>
            <person name="Lee S."/>
            <person name="Mata R."/>
            <person name="Mathew T."/>
            <person name="Moen C."/>
            <person name="Morales K."/>
            <person name="Munidasa M."/>
            <person name="Nazareth L."/>
            <person name="Ngo R."/>
            <person name="Nguyen L."/>
            <person name="Okwuonu G."/>
            <person name="Ongeri F."/>
            <person name="Patil S."/>
            <person name="Petrosino J."/>
            <person name="Pham C."/>
            <person name="Pham P."/>
            <person name="Pu L.-L."/>
            <person name="Puazo M."/>
            <person name="Raj R."/>
            <person name="Reid J."/>
            <person name="Rouhana J."/>
            <person name="Saada N."/>
            <person name="Shang Y."/>
            <person name="Simmons D."/>
            <person name="Thornton R."/>
            <person name="Warren J."/>
            <person name="Weissenberger G."/>
            <person name="Zhang J."/>
            <person name="Zhang L."/>
            <person name="Zhou C."/>
            <person name="Zhu D."/>
            <person name="Muzny D."/>
            <person name="Worley K."/>
            <person name="Gibbs R."/>
        </authorList>
    </citation>
    <scope>NUCLEOTIDE SEQUENCE [LARGE SCALE GENOMIC DNA]</scope>
    <source>
        <strain evidence="1 2">ATCC 51866</strain>
    </source>
</reference>
<organism evidence="1 2">
    <name type="scientific">Corynebacterium glucuronolyticum ATCC 51866</name>
    <dbReference type="NCBI Taxonomy" id="548478"/>
    <lineage>
        <taxon>Bacteria</taxon>
        <taxon>Bacillati</taxon>
        <taxon>Actinomycetota</taxon>
        <taxon>Actinomycetes</taxon>
        <taxon>Mycobacteriales</taxon>
        <taxon>Corynebacteriaceae</taxon>
        <taxon>Corynebacterium</taxon>
    </lineage>
</organism>
<dbReference type="Proteomes" id="UP000006237">
    <property type="component" value="Unassembled WGS sequence"/>
</dbReference>
<dbReference type="GeneID" id="92760956"/>
<evidence type="ECO:0000313" key="2">
    <source>
        <dbReference type="Proteomes" id="UP000006237"/>
    </source>
</evidence>
<sequence>MRLWSLHASHLDRQGLVACWREALLAQKVLAGKTTGYRNHPQLTRFRQQPDPMASIGCFLAGIQAEATARGYNFDASKIGVQGAAGVPQIPVTSGQLDYEWEHLGKKIAARSPEFPRAPHPTPHPCFMSCQGV</sequence>
<gene>
    <name evidence="1" type="ORF">HMPREF0293_0309</name>
</gene>
<comment type="caution">
    <text evidence="1">The sequence shown here is derived from an EMBL/GenBank/DDBJ whole genome shotgun (WGS) entry which is preliminary data.</text>
</comment>
<accession>A0ABP2DW87</accession>
<dbReference type="RefSeq" id="WP_005393689.1">
    <property type="nucleotide sequence ID" value="NZ_GG667032.1"/>
</dbReference>
<keyword evidence="2" id="KW-1185">Reference proteome</keyword>
<dbReference type="InterPro" id="IPR004260">
    <property type="entry name" value="Pyr-dimer_DNA_glycosylase"/>
</dbReference>
<dbReference type="EMBL" id="ACHF01000011">
    <property type="protein sequence ID" value="EEI64222.1"/>
    <property type="molecule type" value="Genomic_DNA"/>
</dbReference>
<dbReference type="Pfam" id="PF03013">
    <property type="entry name" value="Pyr_excise"/>
    <property type="match status" value="1"/>
</dbReference>
<name>A0ABP2DW87_9CORY</name>
<evidence type="ECO:0000313" key="1">
    <source>
        <dbReference type="EMBL" id="EEI64222.1"/>
    </source>
</evidence>
<protein>
    <recommendedName>
        <fullName evidence="3">Pyrimidine dimer DNA glycosylase</fullName>
    </recommendedName>
</protein>
<evidence type="ECO:0008006" key="3">
    <source>
        <dbReference type="Google" id="ProtNLM"/>
    </source>
</evidence>
<proteinExistence type="predicted"/>